<dbReference type="SUPFAM" id="SSF89796">
    <property type="entry name" value="CoA-transferase family III (CaiB/BaiF)"/>
    <property type="match status" value="1"/>
</dbReference>
<dbReference type="PANTHER" id="PTHR48207:SF3">
    <property type="entry name" value="SUCCINATE--HYDROXYMETHYLGLUTARATE COA-TRANSFERASE"/>
    <property type="match status" value="1"/>
</dbReference>
<organism evidence="2 3">
    <name type="scientific">Nocardia jinanensis</name>
    <dbReference type="NCBI Taxonomy" id="382504"/>
    <lineage>
        <taxon>Bacteria</taxon>
        <taxon>Bacillati</taxon>
        <taxon>Actinomycetota</taxon>
        <taxon>Actinomycetes</taxon>
        <taxon>Mycobacteriales</taxon>
        <taxon>Nocardiaceae</taxon>
        <taxon>Nocardia</taxon>
    </lineage>
</organism>
<accession>A0A917RMS7</accession>
<dbReference type="Pfam" id="PF02515">
    <property type="entry name" value="CoA_transf_3"/>
    <property type="match status" value="1"/>
</dbReference>
<dbReference type="PANTHER" id="PTHR48207">
    <property type="entry name" value="SUCCINATE--HYDROXYMETHYLGLUTARATE COA-TRANSFERASE"/>
    <property type="match status" value="1"/>
</dbReference>
<dbReference type="Gene3D" id="3.30.1540.10">
    <property type="entry name" value="formyl-coa transferase, domain 3"/>
    <property type="match status" value="1"/>
</dbReference>
<evidence type="ECO:0000313" key="3">
    <source>
        <dbReference type="Proteomes" id="UP000638263"/>
    </source>
</evidence>
<dbReference type="InterPro" id="IPR023606">
    <property type="entry name" value="CoA-Trfase_III_dom_1_sf"/>
</dbReference>
<protein>
    <submittedName>
        <fullName evidence="2">CoA transferase</fullName>
    </submittedName>
</protein>
<proteinExistence type="predicted"/>
<dbReference type="AlphaFoldDB" id="A0A917RMS7"/>
<dbReference type="InterPro" id="IPR050483">
    <property type="entry name" value="CoA-transferase_III_domain"/>
</dbReference>
<sequence>MNHDNPPAGVLSGIRVIDFSRILAGPFATQILGDLGAEVIKVEAPGGDDSRAYGGAGGGVRPVFASYNRNKKSVVVDLKSEQGREIAQRLVGSADVLVHNYRIGVAEKLGLGYEDLEVNYPRLIYCEITGFGSHGPLRSKAAVDLIAQAYSGLLSFTGEAGRDPVRVPVSISDLTAGVYAALGILSALLWRERGGHGQKIETSLLEALLSLISVNLTQTMLTGVAPQPMGTQNGMGQPNQVFRAHDGLVAVAAANDRMWARFCRAIEAEELAEDPRFAVLASRYTHRDELVEEISLRMKSLTVADCVARCDAAGVVCAPVLNLDQVARDEQVQTLGSIVKVQVAGREVPVVASPLHLSSTATTVTADPPDLGEHTAQILDGLGYDPAQVAELRGAGVVA</sequence>
<reference evidence="2" key="2">
    <citation type="submission" date="2020-09" db="EMBL/GenBank/DDBJ databases">
        <authorList>
            <person name="Sun Q."/>
            <person name="Zhou Y."/>
        </authorList>
    </citation>
    <scope>NUCLEOTIDE SEQUENCE</scope>
    <source>
        <strain evidence="2">CGMCC 4.3508</strain>
    </source>
</reference>
<comment type="caution">
    <text evidence="2">The sequence shown here is derived from an EMBL/GenBank/DDBJ whole genome shotgun (WGS) entry which is preliminary data.</text>
</comment>
<keyword evidence="3" id="KW-1185">Reference proteome</keyword>
<dbReference type="EMBL" id="BMMH01000006">
    <property type="protein sequence ID" value="GGL15167.1"/>
    <property type="molecule type" value="Genomic_DNA"/>
</dbReference>
<dbReference type="InterPro" id="IPR003673">
    <property type="entry name" value="CoA-Trfase_fam_III"/>
</dbReference>
<dbReference type="Proteomes" id="UP000638263">
    <property type="component" value="Unassembled WGS sequence"/>
</dbReference>
<dbReference type="InterPro" id="IPR044855">
    <property type="entry name" value="CoA-Trfase_III_dom3_sf"/>
</dbReference>
<dbReference type="RefSeq" id="WP_062999348.1">
    <property type="nucleotide sequence ID" value="NZ_BMMH01000006.1"/>
</dbReference>
<dbReference type="GO" id="GO:0008410">
    <property type="term" value="F:CoA-transferase activity"/>
    <property type="evidence" value="ECO:0007669"/>
    <property type="project" value="TreeGrafter"/>
</dbReference>
<evidence type="ECO:0000313" key="2">
    <source>
        <dbReference type="EMBL" id="GGL15167.1"/>
    </source>
</evidence>
<evidence type="ECO:0000256" key="1">
    <source>
        <dbReference type="ARBA" id="ARBA00022679"/>
    </source>
</evidence>
<dbReference type="Gene3D" id="3.40.50.10540">
    <property type="entry name" value="Crotonobetainyl-coa:carnitine coa-transferase, domain 1"/>
    <property type="match status" value="1"/>
</dbReference>
<name>A0A917RMS7_9NOCA</name>
<reference evidence="2" key="1">
    <citation type="journal article" date="2014" name="Int. J. Syst. Evol. Microbiol.">
        <title>Complete genome sequence of Corynebacterium casei LMG S-19264T (=DSM 44701T), isolated from a smear-ripened cheese.</title>
        <authorList>
            <consortium name="US DOE Joint Genome Institute (JGI-PGF)"/>
            <person name="Walter F."/>
            <person name="Albersmeier A."/>
            <person name="Kalinowski J."/>
            <person name="Ruckert C."/>
        </authorList>
    </citation>
    <scope>NUCLEOTIDE SEQUENCE</scope>
    <source>
        <strain evidence="2">CGMCC 4.3508</strain>
    </source>
</reference>
<gene>
    <name evidence="2" type="ORF">GCM10011588_32150</name>
</gene>
<keyword evidence="1 2" id="KW-0808">Transferase</keyword>